<proteinExistence type="predicted"/>
<keyword evidence="2" id="KW-1185">Reference proteome</keyword>
<name>A0ABV7HJ32_9GAMM</name>
<sequence length="198" mass="22620">MTNSTARLNATLQAFDDANRQDPNLETDLDGKQRPKELLYAERMSAELAAFAPQASDELQLAARAQHIERWVIPRADYPMDRSGYKRWRVTLGQHHADRACAIMREHGYQDESCERVATMLQKKQLKRDAEVQALEDVICLVFLRHYLDDFASKHTEEKLIDIIRKTWNKMSEAGHASALEIDLPPHLQQLVGKALGA</sequence>
<gene>
    <name evidence="1" type="ORF">ACFOEB_00315</name>
</gene>
<comment type="caution">
    <text evidence="1">The sequence shown here is derived from an EMBL/GenBank/DDBJ whole genome shotgun (WGS) entry which is preliminary data.</text>
</comment>
<dbReference type="RefSeq" id="WP_382413488.1">
    <property type="nucleotide sequence ID" value="NZ_AP031500.1"/>
</dbReference>
<reference evidence="2" key="1">
    <citation type="journal article" date="2019" name="Int. J. Syst. Evol. Microbiol.">
        <title>The Global Catalogue of Microorganisms (GCM) 10K type strain sequencing project: providing services to taxonomists for standard genome sequencing and annotation.</title>
        <authorList>
            <consortium name="The Broad Institute Genomics Platform"/>
            <consortium name="The Broad Institute Genome Sequencing Center for Infectious Disease"/>
            <person name="Wu L."/>
            <person name="Ma J."/>
        </authorList>
    </citation>
    <scope>NUCLEOTIDE SEQUENCE [LARGE SCALE GENOMIC DNA]</scope>
    <source>
        <strain evidence="2">KCTC 52141</strain>
    </source>
</reference>
<evidence type="ECO:0000313" key="2">
    <source>
        <dbReference type="Proteomes" id="UP001595548"/>
    </source>
</evidence>
<dbReference type="Proteomes" id="UP001595548">
    <property type="component" value="Unassembled WGS sequence"/>
</dbReference>
<protein>
    <submittedName>
        <fullName evidence="1">DUF4202 domain-containing protein</fullName>
    </submittedName>
</protein>
<dbReference type="PANTHER" id="PTHR41729:SF1">
    <property type="entry name" value="GLUTAMYL-TRNA SYNTHETASE"/>
    <property type="match status" value="1"/>
</dbReference>
<accession>A0ABV7HJ32</accession>
<evidence type="ECO:0000313" key="1">
    <source>
        <dbReference type="EMBL" id="MFC3153632.1"/>
    </source>
</evidence>
<dbReference type="PANTHER" id="PTHR41729">
    <property type="entry name" value="GLUTAMYL-TRNA SYNTHETASE"/>
    <property type="match status" value="1"/>
</dbReference>
<dbReference type="Pfam" id="PF13875">
    <property type="entry name" value="DUF4202"/>
    <property type="match status" value="1"/>
</dbReference>
<dbReference type="InterPro" id="IPR025255">
    <property type="entry name" value="DUF4202"/>
</dbReference>
<dbReference type="EMBL" id="JBHRTL010000001">
    <property type="protein sequence ID" value="MFC3153632.1"/>
    <property type="molecule type" value="Genomic_DNA"/>
</dbReference>
<organism evidence="1 2">
    <name type="scientific">Gilvimarinus japonicus</name>
    <dbReference type="NCBI Taxonomy" id="1796469"/>
    <lineage>
        <taxon>Bacteria</taxon>
        <taxon>Pseudomonadati</taxon>
        <taxon>Pseudomonadota</taxon>
        <taxon>Gammaproteobacteria</taxon>
        <taxon>Cellvibrionales</taxon>
        <taxon>Cellvibrionaceae</taxon>
        <taxon>Gilvimarinus</taxon>
    </lineage>
</organism>